<dbReference type="PANTHER" id="PTHR30482">
    <property type="entry name" value="HIGH-AFFINITY BRANCHED-CHAIN AMINO ACID TRANSPORT SYSTEM PERMEASE"/>
    <property type="match status" value="1"/>
</dbReference>
<dbReference type="EMBL" id="CP060635">
    <property type="protein sequence ID" value="QNM10014.1"/>
    <property type="molecule type" value="Genomic_DNA"/>
</dbReference>
<dbReference type="CDD" id="cd06581">
    <property type="entry name" value="TM_PBP1_LivM_like"/>
    <property type="match status" value="1"/>
</dbReference>
<keyword evidence="5 6" id="KW-0472">Membrane</keyword>
<keyword evidence="2" id="KW-1003">Cell membrane</keyword>
<feature type="transmembrane region" description="Helical" evidence="6">
    <location>
        <begin position="168"/>
        <end position="187"/>
    </location>
</feature>
<evidence type="ECO:0000256" key="3">
    <source>
        <dbReference type="ARBA" id="ARBA00022692"/>
    </source>
</evidence>
<feature type="transmembrane region" description="Helical" evidence="6">
    <location>
        <begin position="12"/>
        <end position="45"/>
    </location>
</feature>
<evidence type="ECO:0000313" key="8">
    <source>
        <dbReference type="Proteomes" id="UP000515860"/>
    </source>
</evidence>
<dbReference type="RefSeq" id="WP_249329518.1">
    <property type="nucleotide sequence ID" value="NZ_CP060635.1"/>
</dbReference>
<dbReference type="GO" id="GO:0015658">
    <property type="term" value="F:branched-chain amino acid transmembrane transporter activity"/>
    <property type="evidence" value="ECO:0007669"/>
    <property type="project" value="InterPro"/>
</dbReference>
<reference evidence="7 8" key="1">
    <citation type="submission" date="2020-08" db="EMBL/GenBank/DDBJ databases">
        <authorList>
            <person name="Liu C."/>
            <person name="Sun Q."/>
        </authorList>
    </citation>
    <scope>NUCLEOTIDE SEQUENCE [LARGE SCALE GENOMIC DNA]</scope>
    <source>
        <strain evidence="7 8">NSJ-29</strain>
    </source>
</reference>
<feature type="transmembrane region" description="Helical" evidence="6">
    <location>
        <begin position="112"/>
        <end position="131"/>
    </location>
</feature>
<accession>A0A7G9GGT2</accession>
<proteinExistence type="predicted"/>
<name>A0A7G9GGT2_9FIRM</name>
<keyword evidence="3 6" id="KW-0812">Transmembrane</keyword>
<dbReference type="InterPro" id="IPR001851">
    <property type="entry name" value="ABC_transp_permease"/>
</dbReference>
<dbReference type="InterPro" id="IPR043428">
    <property type="entry name" value="LivM-like"/>
</dbReference>
<dbReference type="AlphaFoldDB" id="A0A7G9GGT2"/>
<keyword evidence="8" id="KW-1185">Reference proteome</keyword>
<evidence type="ECO:0000256" key="2">
    <source>
        <dbReference type="ARBA" id="ARBA00022475"/>
    </source>
</evidence>
<feature type="transmembrane region" description="Helical" evidence="6">
    <location>
        <begin position="254"/>
        <end position="279"/>
    </location>
</feature>
<dbReference type="Proteomes" id="UP000515860">
    <property type="component" value="Chromosome"/>
</dbReference>
<sequence>MEILKKNPKKTILAIIAIIILVFAPVLISSGYILQAVILIVLYAYWAMSWNFIGGFAGQVSLGHGVYIAIGAYVTSILYNQFSLTPWIGMLIGGLIAGLLAILISYPCFKLSGTYFTLSTLAFLHIVRLLITSDNYLFGVIKTNGAQGMQIKWLGNNFINLQFMDKTGYVYVALVLLVIVIGVSYKVKHSKMGYYLSAIKTNQKAAASLGINVTSYKLRAMFLSAFFTAIGGAVYAFVIQFIDPATVLGPNMSTQILIFAVIGGVGTIWGPVIGAAVLVPINEITRVALGTEFTGLSGLIYGLIFMVVVFFMPNGLVPFFKEKMSNRNKNKSDSISSGFEEKIRE</sequence>
<gene>
    <name evidence="7" type="ORF">H9Q79_07000</name>
</gene>
<dbReference type="KEGG" id="whj:H9Q79_07000"/>
<dbReference type="PANTHER" id="PTHR30482:SF10">
    <property type="entry name" value="HIGH-AFFINITY BRANCHED-CHAIN AMINO ACID TRANSPORT PROTEIN BRAE"/>
    <property type="match status" value="1"/>
</dbReference>
<organism evidence="7 8">
    <name type="scientific">Wansuia hejianensis</name>
    <dbReference type="NCBI Taxonomy" id="2763667"/>
    <lineage>
        <taxon>Bacteria</taxon>
        <taxon>Bacillati</taxon>
        <taxon>Bacillota</taxon>
        <taxon>Clostridia</taxon>
        <taxon>Lachnospirales</taxon>
        <taxon>Lachnospiraceae</taxon>
        <taxon>Wansuia</taxon>
    </lineage>
</organism>
<dbReference type="Pfam" id="PF02653">
    <property type="entry name" value="BPD_transp_2"/>
    <property type="match status" value="1"/>
</dbReference>
<evidence type="ECO:0000256" key="6">
    <source>
        <dbReference type="SAM" id="Phobius"/>
    </source>
</evidence>
<evidence type="ECO:0000256" key="4">
    <source>
        <dbReference type="ARBA" id="ARBA00022989"/>
    </source>
</evidence>
<evidence type="ECO:0000256" key="1">
    <source>
        <dbReference type="ARBA" id="ARBA00004651"/>
    </source>
</evidence>
<feature type="transmembrane region" description="Helical" evidence="6">
    <location>
        <begin position="51"/>
        <end position="75"/>
    </location>
</feature>
<protein>
    <submittedName>
        <fullName evidence="7">Branched-chain amino acid ABC transporter permease</fullName>
    </submittedName>
</protein>
<evidence type="ECO:0000313" key="7">
    <source>
        <dbReference type="EMBL" id="QNM10014.1"/>
    </source>
</evidence>
<dbReference type="GO" id="GO:0005886">
    <property type="term" value="C:plasma membrane"/>
    <property type="evidence" value="ECO:0007669"/>
    <property type="project" value="UniProtKB-SubCell"/>
</dbReference>
<keyword evidence="4 6" id="KW-1133">Transmembrane helix</keyword>
<feature type="transmembrane region" description="Helical" evidence="6">
    <location>
        <begin position="299"/>
        <end position="320"/>
    </location>
</feature>
<comment type="subcellular location">
    <subcellularLocation>
        <location evidence="1">Cell membrane</location>
        <topology evidence="1">Multi-pass membrane protein</topology>
    </subcellularLocation>
</comment>
<feature type="transmembrane region" description="Helical" evidence="6">
    <location>
        <begin position="220"/>
        <end position="242"/>
    </location>
</feature>
<evidence type="ECO:0000256" key="5">
    <source>
        <dbReference type="ARBA" id="ARBA00023136"/>
    </source>
</evidence>
<feature type="transmembrane region" description="Helical" evidence="6">
    <location>
        <begin position="87"/>
        <end position="106"/>
    </location>
</feature>